<reference evidence="3" key="1">
    <citation type="submission" date="2019-07" db="EMBL/GenBank/DDBJ databases">
        <title>De Novo Assembly of kiwifruit Actinidia rufa.</title>
        <authorList>
            <person name="Sugita-Konishi S."/>
            <person name="Sato K."/>
            <person name="Mori E."/>
            <person name="Abe Y."/>
            <person name="Kisaki G."/>
            <person name="Hamano K."/>
            <person name="Suezawa K."/>
            <person name="Otani M."/>
            <person name="Fukuda T."/>
            <person name="Manabe T."/>
            <person name="Gomi K."/>
            <person name="Tabuchi M."/>
            <person name="Akimitsu K."/>
            <person name="Kataoka I."/>
        </authorList>
    </citation>
    <scope>NUCLEOTIDE SEQUENCE [LARGE SCALE GENOMIC DNA]</scope>
    <source>
        <strain evidence="3">cv. Fuchu</strain>
    </source>
</reference>
<sequence>MVDSSNCGMNLGILNNYQPANVVKCTCHLGSSLEKKREEEKVHSFLMGLDENVFGTTRSNILAQDPLPNMNKVYSILIQEERVKTIARGKDDRGEIMALTTRTRPDGKKINPAFCALIVTGWDTNPKCASLCAVTRNGGVTDHEVTERGQAAGQGQTNTRNSGRGNRGTHRANAAQASSVATDVEPDAKSPLPGLNSEQWQNLLKLLSEPKNHGDDWGVSRVQAFTASGMASLDLWHKRLGHPSLQITKLVPEKECFPLIKTYNLDNTESLLTKVEIMDVDESPTLELRGGDDITVMPVMSNDEGEGTEITGMAQNNGHHEDQDESLGRGHRQRQASVRLRDYVTHTIQKLSSSKSVSHAPWQSSVYMFCLSLCRNHEIEHWEAALRVVRYLKRNLGQGILLSSSCDLALHGWCDADWAGCPLTRRSLTGWVVFLGHSPISWKTKKQQTVSRSSAEAGISFNGYGYM</sequence>
<evidence type="ECO:0008006" key="4">
    <source>
        <dbReference type="Google" id="ProtNLM"/>
    </source>
</evidence>
<evidence type="ECO:0000313" key="2">
    <source>
        <dbReference type="EMBL" id="GFS35595.1"/>
    </source>
</evidence>
<keyword evidence="3" id="KW-1185">Reference proteome</keyword>
<feature type="compositionally biased region" description="Polar residues" evidence="1">
    <location>
        <begin position="153"/>
        <end position="164"/>
    </location>
</feature>
<evidence type="ECO:0000256" key="1">
    <source>
        <dbReference type="SAM" id="MobiDB-lite"/>
    </source>
</evidence>
<comment type="caution">
    <text evidence="2">The sequence shown here is derived from an EMBL/GenBank/DDBJ whole genome shotgun (WGS) entry which is preliminary data.</text>
</comment>
<protein>
    <recommendedName>
        <fullName evidence="4">GAG-pre-integrase domain-containing protein</fullName>
    </recommendedName>
</protein>
<dbReference type="AlphaFoldDB" id="A0A7J0DHU2"/>
<dbReference type="PANTHER" id="PTHR11439">
    <property type="entry name" value="GAG-POL-RELATED RETROTRANSPOSON"/>
    <property type="match status" value="1"/>
</dbReference>
<dbReference type="EMBL" id="BJWL01000234">
    <property type="protein sequence ID" value="GFS35595.1"/>
    <property type="molecule type" value="Genomic_DNA"/>
</dbReference>
<feature type="region of interest" description="Disordered" evidence="1">
    <location>
        <begin position="146"/>
        <end position="195"/>
    </location>
</feature>
<dbReference type="Proteomes" id="UP000585474">
    <property type="component" value="Unassembled WGS sequence"/>
</dbReference>
<evidence type="ECO:0000313" key="3">
    <source>
        <dbReference type="Proteomes" id="UP000585474"/>
    </source>
</evidence>
<organism evidence="2 3">
    <name type="scientific">Actinidia rufa</name>
    <dbReference type="NCBI Taxonomy" id="165716"/>
    <lineage>
        <taxon>Eukaryota</taxon>
        <taxon>Viridiplantae</taxon>
        <taxon>Streptophyta</taxon>
        <taxon>Embryophyta</taxon>
        <taxon>Tracheophyta</taxon>
        <taxon>Spermatophyta</taxon>
        <taxon>Magnoliopsida</taxon>
        <taxon>eudicotyledons</taxon>
        <taxon>Gunneridae</taxon>
        <taxon>Pentapetalae</taxon>
        <taxon>asterids</taxon>
        <taxon>Ericales</taxon>
        <taxon>Actinidiaceae</taxon>
        <taxon>Actinidia</taxon>
    </lineage>
</organism>
<proteinExistence type="predicted"/>
<dbReference type="OrthoDB" id="412581at2759"/>
<dbReference type="PANTHER" id="PTHR11439:SF470">
    <property type="entry name" value="CYSTEINE-RICH RLK (RECEPTOR-LIKE PROTEIN KINASE) 8"/>
    <property type="match status" value="1"/>
</dbReference>
<accession>A0A7J0DHU2</accession>
<dbReference type="CDD" id="cd09272">
    <property type="entry name" value="RNase_HI_RT_Ty1"/>
    <property type="match status" value="1"/>
</dbReference>
<gene>
    <name evidence="2" type="ORF">Acr_00g0040840</name>
</gene>
<name>A0A7J0DHU2_9ERIC</name>